<sequence length="871" mass="99929">MSNLTPMMKQYMKIKKKYPNTIVFFRLGDFYEMFFDDAITASKELEITLTQRDCGGDKKAPMCGVPHHVSDSYISKLVEKGYKVAICEQLEDPSVAKGLVKRDVIRIVTPGTITDLNVLDEKSNNYLVSIYLDDIGIGISYVDTTTGEMYTTEYIGNKEGSYAFVLDELGKIYPSEIIVNNSFMQNKKFVRSIETRINPFINLYDDNFITQKDWEKLILSHFNINNLNIIGIKDKIYSIISTGVLIDYLYDTQKSSLEHITQLNYYEPKEYMILDINTRINLEIHETIRSREKKGSLIGILDKTSTAMGGRLLKKWLEQPLININEIKKRQEIVEHFVDDIILMDQVKNCLRGIYDLERLVGKISYGNCNARDLVSLKISIEKIPELKNLLLQSGQKNFIELAMIIDPMKDVYDLIDKSIIDNPPISIKEGGLIKEGYNQDLDELKRASIDGKQWLAKLESKEKENTGIKNLRIGFNKKSGYFFEVTKSNLNLVPDYFIRKQTLTNSERFITKELKEIENKIIGAEDKMIEIEYMIFQDIRKRVKNETYRIQKVSKLISQIDVLNSFAQVAYENNYIKPQLNDKGIIHIVEGRHPVVEKTIENEMFVPNNTYLDMDSNRVQIITGPNMAGKSTYMRQVAIITLMAQIGSFIPAKEANIGIVDRIFTRIGASDNLSQGESTFMVEMNEVSNIIKNATKNSLIILDEVGRGTSTYDGLSIAWAIVEYIANEIKAKTLFATHYHELTELEEKIEGIKNLTILVEERGEEIIFLRKIIEGSTNRSYGIEVAKLAGINNKIIDRANEVLHQIEKKHNFAIDQKPDKLDKQLSVDDYKKEYFIDKINKIDVSKITPIEAINILYDLSEEAKRLKEKA</sequence>
<dbReference type="HAMAP" id="MF_00096">
    <property type="entry name" value="MutS"/>
    <property type="match status" value="1"/>
</dbReference>
<evidence type="ECO:0000256" key="7">
    <source>
        <dbReference type="ARBA" id="ARBA00023204"/>
    </source>
</evidence>
<dbReference type="Pfam" id="PF05190">
    <property type="entry name" value="MutS_IV"/>
    <property type="match status" value="1"/>
</dbReference>
<comment type="function">
    <text evidence="8 9">This protein is involved in the repair of mismatches in DNA. It is possible that it carries out the mismatch recognition step. This protein has a weak ATPase activity.</text>
</comment>
<dbReference type="Gene3D" id="3.40.1170.10">
    <property type="entry name" value="DNA repair protein MutS, domain I"/>
    <property type="match status" value="1"/>
</dbReference>
<dbReference type="SUPFAM" id="SSF52540">
    <property type="entry name" value="P-loop containing nucleoside triphosphate hydrolases"/>
    <property type="match status" value="1"/>
</dbReference>
<dbReference type="Proteomes" id="UP000294567">
    <property type="component" value="Unassembled WGS sequence"/>
</dbReference>
<dbReference type="GO" id="GO:0005524">
    <property type="term" value="F:ATP binding"/>
    <property type="evidence" value="ECO:0007669"/>
    <property type="project" value="UniProtKB-UniRule"/>
</dbReference>
<dbReference type="InterPro" id="IPR036678">
    <property type="entry name" value="MutS_con_dom_sf"/>
</dbReference>
<dbReference type="NCBIfam" id="NF003810">
    <property type="entry name" value="PRK05399.1"/>
    <property type="match status" value="1"/>
</dbReference>
<feature type="binding site" evidence="9">
    <location>
        <begin position="625"/>
        <end position="632"/>
    </location>
    <ligand>
        <name>ATP</name>
        <dbReference type="ChEBI" id="CHEBI:30616"/>
    </ligand>
</feature>
<evidence type="ECO:0000256" key="11">
    <source>
        <dbReference type="SAM" id="Coils"/>
    </source>
</evidence>
<dbReference type="InterPro" id="IPR007861">
    <property type="entry name" value="DNA_mismatch_repair_MutS_clamp"/>
</dbReference>
<protein>
    <recommendedName>
        <fullName evidence="2 9">DNA mismatch repair protein MutS</fullName>
    </recommendedName>
</protein>
<dbReference type="PANTHER" id="PTHR11361:SF34">
    <property type="entry name" value="DNA MISMATCH REPAIR PROTEIN MSH1, MITOCHONDRIAL"/>
    <property type="match status" value="1"/>
</dbReference>
<evidence type="ECO:0000313" key="13">
    <source>
        <dbReference type="EMBL" id="TCS91398.1"/>
    </source>
</evidence>
<dbReference type="InterPro" id="IPR016151">
    <property type="entry name" value="DNA_mismatch_repair_MutS_N"/>
</dbReference>
<dbReference type="CDD" id="cd03284">
    <property type="entry name" value="ABC_MutS1"/>
    <property type="match status" value="1"/>
</dbReference>
<dbReference type="Gene3D" id="1.10.1420.10">
    <property type="match status" value="2"/>
</dbReference>
<evidence type="ECO:0000256" key="1">
    <source>
        <dbReference type="ARBA" id="ARBA00006271"/>
    </source>
</evidence>
<evidence type="ECO:0000256" key="2">
    <source>
        <dbReference type="ARBA" id="ARBA00021982"/>
    </source>
</evidence>
<organism evidence="13 14">
    <name type="scientific">Keratinibaculum paraultunense</name>
    <dbReference type="NCBI Taxonomy" id="1278232"/>
    <lineage>
        <taxon>Bacteria</taxon>
        <taxon>Bacillati</taxon>
        <taxon>Bacillota</taxon>
        <taxon>Tissierellia</taxon>
        <taxon>Tissierellales</taxon>
        <taxon>Tepidimicrobiaceae</taxon>
        <taxon>Keratinibaculum</taxon>
    </lineage>
</organism>
<keyword evidence="6 9" id="KW-0238">DNA-binding</keyword>
<keyword evidence="5 9" id="KW-0067">ATP-binding</keyword>
<dbReference type="Gene3D" id="3.30.420.110">
    <property type="entry name" value="MutS, connector domain"/>
    <property type="match status" value="1"/>
</dbReference>
<dbReference type="NCBIfam" id="TIGR01070">
    <property type="entry name" value="mutS1"/>
    <property type="match status" value="1"/>
</dbReference>
<evidence type="ECO:0000256" key="5">
    <source>
        <dbReference type="ARBA" id="ARBA00022840"/>
    </source>
</evidence>
<dbReference type="Gene3D" id="3.40.50.300">
    <property type="entry name" value="P-loop containing nucleotide triphosphate hydrolases"/>
    <property type="match status" value="1"/>
</dbReference>
<dbReference type="Pfam" id="PF01624">
    <property type="entry name" value="MutS_I"/>
    <property type="match status" value="1"/>
</dbReference>
<dbReference type="InterPro" id="IPR007696">
    <property type="entry name" value="DNA_mismatch_repair_MutS_core"/>
</dbReference>
<dbReference type="GO" id="GO:0003684">
    <property type="term" value="F:damaged DNA binding"/>
    <property type="evidence" value="ECO:0007669"/>
    <property type="project" value="UniProtKB-UniRule"/>
</dbReference>
<evidence type="ECO:0000313" key="14">
    <source>
        <dbReference type="Proteomes" id="UP000294567"/>
    </source>
</evidence>
<dbReference type="SUPFAM" id="SSF53150">
    <property type="entry name" value="DNA repair protein MutS, domain II"/>
    <property type="match status" value="1"/>
</dbReference>
<gene>
    <name evidence="9" type="primary">mutS</name>
    <name evidence="13" type="ORF">EDD65_102333</name>
</gene>
<dbReference type="EMBL" id="SMAE01000002">
    <property type="protein sequence ID" value="TCS91398.1"/>
    <property type="molecule type" value="Genomic_DNA"/>
</dbReference>
<evidence type="ECO:0000256" key="3">
    <source>
        <dbReference type="ARBA" id="ARBA00022741"/>
    </source>
</evidence>
<keyword evidence="3 9" id="KW-0547">Nucleotide-binding</keyword>
<evidence type="ECO:0000259" key="12">
    <source>
        <dbReference type="PROSITE" id="PS00486"/>
    </source>
</evidence>
<dbReference type="Pfam" id="PF05192">
    <property type="entry name" value="MutS_III"/>
    <property type="match status" value="1"/>
</dbReference>
<proteinExistence type="inferred from homology"/>
<dbReference type="InterPro" id="IPR007860">
    <property type="entry name" value="DNA_mmatch_repair_MutS_con_dom"/>
</dbReference>
<evidence type="ECO:0000256" key="10">
    <source>
        <dbReference type="RuleBase" id="RU003756"/>
    </source>
</evidence>
<reference evidence="13 14" key="1">
    <citation type="submission" date="2019-03" db="EMBL/GenBank/DDBJ databases">
        <title>Genomic Encyclopedia of Type Strains, Phase IV (KMG-IV): sequencing the most valuable type-strain genomes for metagenomic binning, comparative biology and taxonomic classification.</title>
        <authorList>
            <person name="Goeker M."/>
        </authorList>
    </citation>
    <scope>NUCLEOTIDE SEQUENCE [LARGE SCALE GENOMIC DNA]</scope>
    <source>
        <strain evidence="13 14">DSM 26752</strain>
    </source>
</reference>
<dbReference type="InterPro" id="IPR000432">
    <property type="entry name" value="DNA_mismatch_repair_MutS_C"/>
</dbReference>
<dbReference type="SMART" id="SM00533">
    <property type="entry name" value="MUTSd"/>
    <property type="match status" value="1"/>
</dbReference>
<dbReference type="PROSITE" id="PS00486">
    <property type="entry name" value="DNA_MISMATCH_REPAIR_2"/>
    <property type="match status" value="1"/>
</dbReference>
<dbReference type="InterPro" id="IPR045076">
    <property type="entry name" value="MutS"/>
</dbReference>
<dbReference type="FunFam" id="3.40.50.300:FF:000870">
    <property type="entry name" value="MutS protein homolog 4"/>
    <property type="match status" value="1"/>
</dbReference>
<dbReference type="FunFam" id="1.10.1420.10:FF:000001">
    <property type="entry name" value="DNA mismatch repair protein MutS"/>
    <property type="match status" value="1"/>
</dbReference>
<feature type="coiled-coil region" evidence="11">
    <location>
        <begin position="501"/>
        <end position="528"/>
    </location>
</feature>
<dbReference type="AlphaFoldDB" id="A0A4R3KYV9"/>
<evidence type="ECO:0000256" key="6">
    <source>
        <dbReference type="ARBA" id="ARBA00023125"/>
    </source>
</evidence>
<dbReference type="Pfam" id="PF00488">
    <property type="entry name" value="MutS_V"/>
    <property type="match status" value="1"/>
</dbReference>
<dbReference type="Pfam" id="PF05188">
    <property type="entry name" value="MutS_II"/>
    <property type="match status" value="1"/>
</dbReference>
<evidence type="ECO:0000256" key="9">
    <source>
        <dbReference type="HAMAP-Rule" id="MF_00096"/>
    </source>
</evidence>
<keyword evidence="14" id="KW-1185">Reference proteome</keyword>
<dbReference type="PANTHER" id="PTHR11361">
    <property type="entry name" value="DNA MISMATCH REPAIR PROTEIN MUTS FAMILY MEMBER"/>
    <property type="match status" value="1"/>
</dbReference>
<dbReference type="InterPro" id="IPR017261">
    <property type="entry name" value="DNA_mismatch_repair_MutS/MSH"/>
</dbReference>
<comment type="caution">
    <text evidence="13">The sequence shown here is derived from an EMBL/GenBank/DDBJ whole genome shotgun (WGS) entry which is preliminary data.</text>
</comment>
<dbReference type="InterPro" id="IPR007695">
    <property type="entry name" value="DNA_mismatch_repair_MutS-lik_N"/>
</dbReference>
<dbReference type="OrthoDB" id="9802448at2"/>
<keyword evidence="11" id="KW-0175">Coiled coil</keyword>
<comment type="similarity">
    <text evidence="1 9 10">Belongs to the DNA mismatch repair MutS family.</text>
</comment>
<dbReference type="InterPro" id="IPR005748">
    <property type="entry name" value="DNA_mismatch_repair_MutS"/>
</dbReference>
<dbReference type="InterPro" id="IPR027417">
    <property type="entry name" value="P-loop_NTPase"/>
</dbReference>
<dbReference type="GO" id="GO:0030983">
    <property type="term" value="F:mismatched DNA binding"/>
    <property type="evidence" value="ECO:0007669"/>
    <property type="project" value="InterPro"/>
</dbReference>
<name>A0A4R3KYV9_9FIRM</name>
<dbReference type="PIRSF" id="PIRSF037677">
    <property type="entry name" value="DNA_mis_repair_Msh6"/>
    <property type="match status" value="1"/>
</dbReference>
<dbReference type="GO" id="GO:0140664">
    <property type="term" value="F:ATP-dependent DNA damage sensor activity"/>
    <property type="evidence" value="ECO:0007669"/>
    <property type="project" value="InterPro"/>
</dbReference>
<keyword evidence="4 9" id="KW-0227">DNA damage</keyword>
<feature type="domain" description="DNA mismatch repair proteins mutS family" evidence="12">
    <location>
        <begin position="699"/>
        <end position="715"/>
    </location>
</feature>
<dbReference type="GO" id="GO:0006298">
    <property type="term" value="P:mismatch repair"/>
    <property type="evidence" value="ECO:0007669"/>
    <property type="project" value="UniProtKB-UniRule"/>
</dbReference>
<dbReference type="InterPro" id="IPR036187">
    <property type="entry name" value="DNA_mismatch_repair_MutS_sf"/>
</dbReference>
<evidence type="ECO:0000256" key="8">
    <source>
        <dbReference type="ARBA" id="ARBA00024647"/>
    </source>
</evidence>
<dbReference type="FunFam" id="3.40.1170.10:FF:000001">
    <property type="entry name" value="DNA mismatch repair protein MutS"/>
    <property type="match status" value="1"/>
</dbReference>
<evidence type="ECO:0000256" key="4">
    <source>
        <dbReference type="ARBA" id="ARBA00022763"/>
    </source>
</evidence>
<keyword evidence="7 9" id="KW-0234">DNA repair</keyword>
<accession>A0A4R3KYV9</accession>
<dbReference type="GO" id="GO:0005829">
    <property type="term" value="C:cytosol"/>
    <property type="evidence" value="ECO:0007669"/>
    <property type="project" value="TreeGrafter"/>
</dbReference>
<dbReference type="SUPFAM" id="SSF48334">
    <property type="entry name" value="DNA repair protein MutS, domain III"/>
    <property type="match status" value="1"/>
</dbReference>
<dbReference type="SUPFAM" id="SSF55271">
    <property type="entry name" value="DNA repair protein MutS, domain I"/>
    <property type="match status" value="1"/>
</dbReference>
<dbReference type="SMART" id="SM00534">
    <property type="entry name" value="MUTSac"/>
    <property type="match status" value="1"/>
</dbReference>